<protein>
    <submittedName>
        <fullName evidence="2">Alpha-D-ribose 1-methylphosphonate 5-triphosphate diphosphatase</fullName>
        <ecNumber evidence="2">3.6.1.63</ecNumber>
    </submittedName>
</protein>
<dbReference type="InterPro" id="IPR032466">
    <property type="entry name" value="Metal_Hydrolase"/>
</dbReference>
<dbReference type="Gene3D" id="2.30.40.10">
    <property type="entry name" value="Urease, subunit C, domain 1"/>
    <property type="match status" value="1"/>
</dbReference>
<sequence>MAVFSERLFFTDFMNNHILTNARIITPSDDFTGSVVIENGLITDIVRGKTYAEGDDMRGMWLAPGCIDIHSDYLEREIHPRPGANFPIPMAFHFMDQRAAACGLTTVLSAVSFSDNDGLNRSFSQAVSQSREIDELRKGALVRHFVHARLNPNTDTVLEYLASMLSIESLKLVVYNDAIPGQRQFTLDDLVAKRAKLWGTSDHDTRQRLYQQIEELSRINHRDAIQAVFTEVCPLGSHDDTTVEHVEEARHFGATLSEMPTALVAARKARELGMLICMGAPNYVRGGSHCGNLSCVDAMREGLVDMLCSDYHFPTMLSAALMMMRDGLTPSEAIRYVSLNPARILRLDSVIGSIESGKEADLVAFRHKGSYADVAKVWVRGLVRYQTAAQVMPYPALSAA</sequence>
<dbReference type="SUPFAM" id="SSF51338">
    <property type="entry name" value="Composite domain of metallo-dependent hydrolases"/>
    <property type="match status" value="1"/>
</dbReference>
<organism evidence="2 3">
    <name type="scientific">Fibrisoma montanum</name>
    <dbReference type="NCBI Taxonomy" id="2305895"/>
    <lineage>
        <taxon>Bacteria</taxon>
        <taxon>Pseudomonadati</taxon>
        <taxon>Bacteroidota</taxon>
        <taxon>Cytophagia</taxon>
        <taxon>Cytophagales</taxon>
        <taxon>Spirosomataceae</taxon>
        <taxon>Fibrisoma</taxon>
    </lineage>
</organism>
<dbReference type="InterPro" id="IPR012696">
    <property type="entry name" value="PhnM"/>
</dbReference>
<dbReference type="EC" id="3.6.1.63" evidence="2"/>
<dbReference type="AlphaFoldDB" id="A0A418MAH4"/>
<proteinExistence type="predicted"/>
<accession>A0A418MAH4</accession>
<name>A0A418MAH4_9BACT</name>
<reference evidence="2 3" key="1">
    <citation type="submission" date="2018-08" db="EMBL/GenBank/DDBJ databases">
        <title>Fibrisoma montanum sp. nov., isolated from Danxia mountain soil.</title>
        <authorList>
            <person name="Huang Y."/>
        </authorList>
    </citation>
    <scope>NUCLEOTIDE SEQUENCE [LARGE SCALE GENOMIC DNA]</scope>
    <source>
        <strain evidence="2 3">HYT19</strain>
    </source>
</reference>
<dbReference type="Proteomes" id="UP000283523">
    <property type="component" value="Unassembled WGS sequence"/>
</dbReference>
<dbReference type="NCBIfam" id="NF011990">
    <property type="entry name" value="PRK15446.2-6"/>
    <property type="match status" value="1"/>
</dbReference>
<dbReference type="Gene3D" id="3.20.20.140">
    <property type="entry name" value="Metal-dependent hydrolases"/>
    <property type="match status" value="2"/>
</dbReference>
<dbReference type="InterPro" id="IPR051781">
    <property type="entry name" value="Metallo-dep_Hydrolase"/>
</dbReference>
<dbReference type="InterPro" id="IPR011059">
    <property type="entry name" value="Metal-dep_hydrolase_composite"/>
</dbReference>
<feature type="domain" description="Amidohydrolase-related" evidence="1">
    <location>
        <begin position="296"/>
        <end position="381"/>
    </location>
</feature>
<keyword evidence="2" id="KW-0378">Hydrolase</keyword>
<dbReference type="EMBL" id="QXED01000003">
    <property type="protein sequence ID" value="RIV23368.1"/>
    <property type="molecule type" value="Genomic_DNA"/>
</dbReference>
<dbReference type="Pfam" id="PF01979">
    <property type="entry name" value="Amidohydro_1"/>
    <property type="match status" value="1"/>
</dbReference>
<dbReference type="InterPro" id="IPR006680">
    <property type="entry name" value="Amidohydro-rel"/>
</dbReference>
<comment type="caution">
    <text evidence="2">The sequence shown here is derived from an EMBL/GenBank/DDBJ whole genome shotgun (WGS) entry which is preliminary data.</text>
</comment>
<dbReference type="GO" id="GO:0016810">
    <property type="term" value="F:hydrolase activity, acting on carbon-nitrogen (but not peptide) bonds"/>
    <property type="evidence" value="ECO:0007669"/>
    <property type="project" value="InterPro"/>
</dbReference>
<dbReference type="NCBIfam" id="NF011984">
    <property type="entry name" value="PRK15446.1-5"/>
    <property type="match status" value="1"/>
</dbReference>
<evidence type="ECO:0000313" key="2">
    <source>
        <dbReference type="EMBL" id="RIV23368.1"/>
    </source>
</evidence>
<dbReference type="SUPFAM" id="SSF51556">
    <property type="entry name" value="Metallo-dependent hydrolases"/>
    <property type="match status" value="1"/>
</dbReference>
<gene>
    <name evidence="2" type="ORF">DYU11_10195</name>
</gene>
<evidence type="ECO:0000313" key="3">
    <source>
        <dbReference type="Proteomes" id="UP000283523"/>
    </source>
</evidence>
<evidence type="ECO:0000259" key="1">
    <source>
        <dbReference type="Pfam" id="PF01979"/>
    </source>
</evidence>
<dbReference type="GO" id="GO:0019700">
    <property type="term" value="P:organic phosphonate catabolic process"/>
    <property type="evidence" value="ECO:0007669"/>
    <property type="project" value="InterPro"/>
</dbReference>
<keyword evidence="3" id="KW-1185">Reference proteome</keyword>
<dbReference type="PANTHER" id="PTHR43135">
    <property type="entry name" value="ALPHA-D-RIBOSE 1-METHYLPHOSPHONATE 5-TRIPHOSPHATE DIPHOSPHATASE"/>
    <property type="match status" value="1"/>
</dbReference>
<dbReference type="PANTHER" id="PTHR43135:SF3">
    <property type="entry name" value="ALPHA-D-RIBOSE 1-METHYLPHOSPHONATE 5-TRIPHOSPHATE DIPHOSPHATASE"/>
    <property type="match status" value="1"/>
</dbReference>
<dbReference type="PIRSF" id="PIRSF038971">
    <property type="entry name" value="PhnM"/>
    <property type="match status" value="1"/>
</dbReference>